<evidence type="ECO:0000313" key="2">
    <source>
        <dbReference type="Proteomes" id="UP000276260"/>
    </source>
</evidence>
<accession>A0A3P3QMY6</accession>
<dbReference type="Proteomes" id="UP000276260">
    <property type="component" value="Unassembled WGS sequence"/>
</dbReference>
<reference evidence="1 2" key="1">
    <citation type="submission" date="2018-11" db="EMBL/GenBank/DDBJ databases">
        <title>Draft genome analysis of Rheinheimera mesophila isolated from an industrial waste site.</title>
        <authorList>
            <person name="Yu Q."/>
            <person name="Qi Y."/>
            <person name="Zhang H."/>
            <person name="Lu Y."/>
            <person name="Pu J."/>
        </authorList>
    </citation>
    <scope>NUCLEOTIDE SEQUENCE [LARGE SCALE GENOMIC DNA]</scope>
    <source>
        <strain evidence="1 2">IITR13</strain>
    </source>
</reference>
<dbReference type="OrthoDB" id="6304891at2"/>
<sequence length="114" mass="12921">MNIKQLRAELRAWGRYWASKEELQGYASTSVTERCCEVMRTGVWISSDKHLFSHQSDSILPPEWINSLSSKIDKLPPNYISVINSVYVRGFAAKGVLLRTLSYAEIALLGMIVE</sequence>
<keyword evidence="2" id="KW-1185">Reference proteome</keyword>
<gene>
    <name evidence="1" type="ORF">EIK76_00350</name>
</gene>
<evidence type="ECO:0000313" key="1">
    <source>
        <dbReference type="EMBL" id="RRJ22571.1"/>
    </source>
</evidence>
<dbReference type="RefSeq" id="WP_052749421.1">
    <property type="nucleotide sequence ID" value="NZ_LAVS01000090.1"/>
</dbReference>
<dbReference type="EMBL" id="RRCF01000001">
    <property type="protein sequence ID" value="RRJ22571.1"/>
    <property type="molecule type" value="Genomic_DNA"/>
</dbReference>
<dbReference type="AlphaFoldDB" id="A0A3P3QMY6"/>
<name>A0A3P3QMY6_9GAMM</name>
<organism evidence="1 2">
    <name type="scientific">Rheinheimera mesophila</name>
    <dbReference type="NCBI Taxonomy" id="1547515"/>
    <lineage>
        <taxon>Bacteria</taxon>
        <taxon>Pseudomonadati</taxon>
        <taxon>Pseudomonadota</taxon>
        <taxon>Gammaproteobacteria</taxon>
        <taxon>Chromatiales</taxon>
        <taxon>Chromatiaceae</taxon>
        <taxon>Rheinheimera</taxon>
    </lineage>
</organism>
<proteinExistence type="predicted"/>
<protein>
    <submittedName>
        <fullName evidence="1">Uncharacterized protein</fullName>
    </submittedName>
</protein>
<comment type="caution">
    <text evidence="1">The sequence shown here is derived from an EMBL/GenBank/DDBJ whole genome shotgun (WGS) entry which is preliminary data.</text>
</comment>